<feature type="transmembrane region" description="Helical" evidence="5">
    <location>
        <begin position="92"/>
        <end position="110"/>
    </location>
</feature>
<dbReference type="GO" id="GO:0055085">
    <property type="term" value="P:transmembrane transport"/>
    <property type="evidence" value="ECO:0007669"/>
    <property type="project" value="InterPro"/>
</dbReference>
<dbReference type="SMART" id="SM00049">
    <property type="entry name" value="DEP"/>
    <property type="match status" value="1"/>
</dbReference>
<dbReference type="InterPro" id="IPR000591">
    <property type="entry name" value="DEP_dom"/>
</dbReference>
<dbReference type="InterPro" id="IPR004776">
    <property type="entry name" value="Mem_transp_PIN-like"/>
</dbReference>
<feature type="transmembrane region" description="Helical" evidence="5">
    <location>
        <begin position="321"/>
        <end position="341"/>
    </location>
</feature>
<keyword evidence="8" id="KW-1185">Reference proteome</keyword>
<feature type="domain" description="DEP" evidence="6">
    <location>
        <begin position="606"/>
        <end position="671"/>
    </location>
</feature>
<keyword evidence="2 5" id="KW-0812">Transmembrane</keyword>
<dbReference type="PANTHER" id="PTHR22829">
    <property type="entry name" value="DEP DOMAIN PROTEIN"/>
    <property type="match status" value="1"/>
</dbReference>
<organism evidence="7 8">
    <name type="scientific">Acromyrmex charruanus</name>
    <dbReference type="NCBI Taxonomy" id="2715315"/>
    <lineage>
        <taxon>Eukaryota</taxon>
        <taxon>Metazoa</taxon>
        <taxon>Ecdysozoa</taxon>
        <taxon>Arthropoda</taxon>
        <taxon>Hexapoda</taxon>
        <taxon>Insecta</taxon>
        <taxon>Pterygota</taxon>
        <taxon>Neoptera</taxon>
        <taxon>Endopterygota</taxon>
        <taxon>Hymenoptera</taxon>
        <taxon>Apocrita</taxon>
        <taxon>Aculeata</taxon>
        <taxon>Formicoidea</taxon>
        <taxon>Formicidae</taxon>
        <taxon>Myrmicinae</taxon>
        <taxon>Acromyrmex</taxon>
    </lineage>
</organism>
<keyword evidence="4 5" id="KW-0472">Membrane</keyword>
<dbReference type="Pfam" id="PF00610">
    <property type="entry name" value="DEP"/>
    <property type="match status" value="1"/>
</dbReference>
<dbReference type="EMBL" id="JAANIC010005836">
    <property type="protein sequence ID" value="KAG5330376.1"/>
    <property type="molecule type" value="Genomic_DNA"/>
</dbReference>
<feature type="transmembrane region" description="Helical" evidence="5">
    <location>
        <begin position="152"/>
        <end position="174"/>
    </location>
</feature>
<evidence type="ECO:0000313" key="7">
    <source>
        <dbReference type="EMBL" id="KAG5330376.1"/>
    </source>
</evidence>
<comment type="caution">
    <text evidence="7">The sequence shown here is derived from an EMBL/GenBank/DDBJ whole genome shotgun (WGS) entry which is preliminary data.</text>
</comment>
<dbReference type="Gene3D" id="1.10.10.10">
    <property type="entry name" value="Winged helix-like DNA-binding domain superfamily/Winged helix DNA-binding domain"/>
    <property type="match status" value="1"/>
</dbReference>
<dbReference type="InterPro" id="IPR037368">
    <property type="entry name" value="GPR155_DEP"/>
</dbReference>
<feature type="transmembrane region" description="Helical" evidence="5">
    <location>
        <begin position="387"/>
        <end position="405"/>
    </location>
</feature>
<dbReference type="CDD" id="cd04443">
    <property type="entry name" value="DEP_GPR155"/>
    <property type="match status" value="1"/>
</dbReference>
<keyword evidence="3 5" id="KW-1133">Transmembrane helix</keyword>
<evidence type="ECO:0000259" key="6">
    <source>
        <dbReference type="PROSITE" id="PS50186"/>
    </source>
</evidence>
<feature type="transmembrane region" description="Helical" evidence="5">
    <location>
        <begin position="286"/>
        <end position="309"/>
    </location>
</feature>
<gene>
    <name evidence="7" type="primary">Gpr155</name>
    <name evidence="7" type="ORF">G6Z76_0013365</name>
</gene>
<dbReference type="SUPFAM" id="SSF46785">
    <property type="entry name" value="Winged helix' DNA-binding domain"/>
    <property type="match status" value="1"/>
</dbReference>
<evidence type="ECO:0000256" key="5">
    <source>
        <dbReference type="SAM" id="Phobius"/>
    </source>
</evidence>
<protein>
    <submittedName>
        <fullName evidence="7">GP155 protein</fullName>
    </submittedName>
</protein>
<reference evidence="7" key="1">
    <citation type="submission" date="2020-03" db="EMBL/GenBank/DDBJ databases">
        <title>Relaxed selection underlies rapid genomic changes in the transitions from sociality to social parasitism in ants.</title>
        <authorList>
            <person name="Bi X."/>
        </authorList>
    </citation>
    <scope>NUCLEOTIDE SEQUENCE</scope>
    <source>
        <strain evidence="7">BGI-DK2014a</strain>
        <tissue evidence="7">Whole body</tissue>
    </source>
</reference>
<comment type="subcellular location">
    <subcellularLocation>
        <location evidence="1">Membrane</location>
        <topology evidence="1">Multi-pass membrane protein</topology>
    </subcellularLocation>
</comment>
<evidence type="ECO:0000256" key="2">
    <source>
        <dbReference type="ARBA" id="ARBA00022692"/>
    </source>
</evidence>
<feature type="transmembrane region" description="Helical" evidence="5">
    <location>
        <begin position="183"/>
        <end position="204"/>
    </location>
</feature>
<dbReference type="Pfam" id="PF03547">
    <property type="entry name" value="Mem_trans"/>
    <property type="match status" value="1"/>
</dbReference>
<dbReference type="GO" id="GO:0035556">
    <property type="term" value="P:intracellular signal transduction"/>
    <property type="evidence" value="ECO:0007669"/>
    <property type="project" value="InterPro"/>
</dbReference>
<feature type="transmembrane region" description="Helical" evidence="5">
    <location>
        <begin position="122"/>
        <end position="140"/>
    </location>
</feature>
<feature type="non-terminal residue" evidence="7">
    <location>
        <position position="671"/>
    </location>
</feature>
<name>A0A836G2Z7_9HYME</name>
<dbReference type="InterPro" id="IPR036388">
    <property type="entry name" value="WH-like_DNA-bd_sf"/>
</dbReference>
<dbReference type="InterPro" id="IPR036390">
    <property type="entry name" value="WH_DNA-bd_sf"/>
</dbReference>
<feature type="transmembrane region" description="Helical" evidence="5">
    <location>
        <begin position="535"/>
        <end position="558"/>
    </location>
</feature>
<evidence type="ECO:0000256" key="1">
    <source>
        <dbReference type="ARBA" id="ARBA00004141"/>
    </source>
</evidence>
<feature type="transmembrane region" description="Helical" evidence="5">
    <location>
        <begin position="257"/>
        <end position="280"/>
    </location>
</feature>
<dbReference type="InterPro" id="IPR051832">
    <property type="entry name" value="mTOR-Rac_regulators"/>
</dbReference>
<dbReference type="Proteomes" id="UP000669903">
    <property type="component" value="Unassembled WGS sequence"/>
</dbReference>
<dbReference type="PROSITE" id="PS50186">
    <property type="entry name" value="DEP"/>
    <property type="match status" value="1"/>
</dbReference>
<feature type="transmembrane region" description="Helical" evidence="5">
    <location>
        <begin position="493"/>
        <end position="515"/>
    </location>
</feature>
<evidence type="ECO:0000313" key="8">
    <source>
        <dbReference type="Proteomes" id="UP000669903"/>
    </source>
</evidence>
<evidence type="ECO:0000256" key="4">
    <source>
        <dbReference type="ARBA" id="ARBA00023136"/>
    </source>
</evidence>
<proteinExistence type="predicted"/>
<dbReference type="GO" id="GO:0030514">
    <property type="term" value="P:negative regulation of BMP signaling pathway"/>
    <property type="evidence" value="ECO:0007669"/>
    <property type="project" value="TreeGrafter"/>
</dbReference>
<dbReference type="GO" id="GO:0016020">
    <property type="term" value="C:membrane"/>
    <property type="evidence" value="ECO:0007669"/>
    <property type="project" value="UniProtKB-SubCell"/>
</dbReference>
<feature type="non-terminal residue" evidence="7">
    <location>
        <position position="1"/>
    </location>
</feature>
<dbReference type="PANTHER" id="PTHR22829:SF5">
    <property type="entry name" value="INTEGRAL MEMBRANE PROTEIN GPR155"/>
    <property type="match status" value="1"/>
</dbReference>
<feature type="transmembrane region" description="Helical" evidence="5">
    <location>
        <begin position="216"/>
        <end position="237"/>
    </location>
</feature>
<accession>A0A836G2Z7</accession>
<sequence length="671" mass="74327">MTLLLSRGCRARANDLGDASVITVSPLLFEHTDEHGAVRQDLRDESGEADRICHRLGIQHGGVINEESVVSTSSLLSINQYAETADGPTDNLYLALIQCFGIILCGYIAGRFGMITKTGANGLNTFVGTFALPSLIFLSLAKLHFTLVNWKFLLAVLLAKSCVFITVLVVSLVIQKPSNPGRAALFAIFTTQSNDFAIGYPMIYALYGRTHPEYAAYLYLMAPISLAILNPIGFVLLEIGKRRVEEHTNCKNMVYSIVKGVVLNPVLFMTVLGIIGNFIFNHNVPRLLATILEVFGNAFSASALFLLGIMMVGKIHKLKGTALVIPGILISVKLLVLPLVIRESIILLNAGDNVTETRNLSTYGFLYGTIPTAPALFIFTLRYNTEIDLIASAMVALTLGCLILQQRYQRRHNAMSYGHLRNNVQNSTTENNERTIVDVEDLVSPLINSTSIINCEFQNGCSNEACRANEEGDGCEEENETNVDDDPQILRHAVFLILLLCSMCIGLSISVGTLIMEQLTGIYAELAFLDVTLNFGQSLIAFAIFGLDPSLGKLGCWLRKMCRKWQSGKELQLPCEEALSSEVKEIREQFSRCHLDACRARISMCRRRLLKVYRGVFSGTDLVNWLLEVGIVDSREDAVRYGRCLLESRVLQHVDGTHHFYDQNLLYTFNA</sequence>
<evidence type="ECO:0000256" key="3">
    <source>
        <dbReference type="ARBA" id="ARBA00022989"/>
    </source>
</evidence>
<dbReference type="AlphaFoldDB" id="A0A836G2Z7"/>